<evidence type="ECO:0000256" key="3">
    <source>
        <dbReference type="ARBA" id="ARBA00022806"/>
    </source>
</evidence>
<dbReference type="SUPFAM" id="SSF52540">
    <property type="entry name" value="P-loop containing nucleoside triphosphate hydrolases"/>
    <property type="match status" value="1"/>
</dbReference>
<keyword evidence="2" id="KW-0378">Hydrolase</keyword>
<dbReference type="InterPro" id="IPR014001">
    <property type="entry name" value="Helicase_ATP-bd"/>
</dbReference>
<organism evidence="9 10">
    <name type="scientific">Nicoliella spurrieriana</name>
    <dbReference type="NCBI Taxonomy" id="2925830"/>
    <lineage>
        <taxon>Bacteria</taxon>
        <taxon>Bacillati</taxon>
        <taxon>Bacillota</taxon>
        <taxon>Bacilli</taxon>
        <taxon>Lactobacillales</taxon>
        <taxon>Lactobacillaceae</taxon>
        <taxon>Nicoliella</taxon>
    </lineage>
</organism>
<dbReference type="InterPro" id="IPR001650">
    <property type="entry name" value="Helicase_C-like"/>
</dbReference>
<dbReference type="Pfam" id="PF00271">
    <property type="entry name" value="Helicase_C"/>
    <property type="match status" value="1"/>
</dbReference>
<feature type="compositionally biased region" description="Basic and acidic residues" evidence="6">
    <location>
        <begin position="390"/>
        <end position="410"/>
    </location>
</feature>
<keyword evidence="3 9" id="KW-0347">Helicase</keyword>
<dbReference type="SMART" id="SM00487">
    <property type="entry name" value="DEXDc"/>
    <property type="match status" value="1"/>
</dbReference>
<evidence type="ECO:0000256" key="1">
    <source>
        <dbReference type="ARBA" id="ARBA00022741"/>
    </source>
</evidence>
<feature type="compositionally biased region" description="Basic residues" evidence="6">
    <location>
        <begin position="431"/>
        <end position="458"/>
    </location>
</feature>
<dbReference type="KEGG" id="lbe:MOO44_05620"/>
<feature type="region of interest" description="Disordered" evidence="6">
    <location>
        <begin position="370"/>
        <end position="458"/>
    </location>
</feature>
<evidence type="ECO:0000313" key="10">
    <source>
        <dbReference type="Proteomes" id="UP000831181"/>
    </source>
</evidence>
<evidence type="ECO:0000256" key="4">
    <source>
        <dbReference type="ARBA" id="ARBA00022840"/>
    </source>
</evidence>
<dbReference type="GO" id="GO:0016787">
    <property type="term" value="F:hydrolase activity"/>
    <property type="evidence" value="ECO:0007669"/>
    <property type="project" value="UniProtKB-KW"/>
</dbReference>
<evidence type="ECO:0000313" key="9">
    <source>
        <dbReference type="EMBL" id="UQS86397.1"/>
    </source>
</evidence>
<dbReference type="InterPro" id="IPR011545">
    <property type="entry name" value="DEAD/DEAH_box_helicase_dom"/>
</dbReference>
<dbReference type="Pfam" id="PF00270">
    <property type="entry name" value="DEAD"/>
    <property type="match status" value="1"/>
</dbReference>
<dbReference type="AlphaFoldDB" id="A0A976RR76"/>
<feature type="domain" description="Helicase ATP-binding" evidence="7">
    <location>
        <begin position="25"/>
        <end position="194"/>
    </location>
</feature>
<keyword evidence="1" id="KW-0547">Nucleotide-binding</keyword>
<dbReference type="RefSeq" id="WP_260116200.1">
    <property type="nucleotide sequence ID" value="NZ_CP093361.1"/>
</dbReference>
<evidence type="ECO:0000259" key="8">
    <source>
        <dbReference type="PROSITE" id="PS51194"/>
    </source>
</evidence>
<keyword evidence="4" id="KW-0067">ATP-binding</keyword>
<dbReference type="EMBL" id="CP093361">
    <property type="protein sequence ID" value="UQS86397.1"/>
    <property type="molecule type" value="Genomic_DNA"/>
</dbReference>
<dbReference type="CDD" id="cd00268">
    <property type="entry name" value="DEADc"/>
    <property type="match status" value="1"/>
</dbReference>
<accession>A0A976RR76</accession>
<evidence type="ECO:0000256" key="5">
    <source>
        <dbReference type="ARBA" id="ARBA00038437"/>
    </source>
</evidence>
<dbReference type="PROSITE" id="PS51192">
    <property type="entry name" value="HELICASE_ATP_BIND_1"/>
    <property type="match status" value="1"/>
</dbReference>
<dbReference type="CDD" id="cd18787">
    <property type="entry name" value="SF2_C_DEAD"/>
    <property type="match status" value="1"/>
</dbReference>
<dbReference type="Gene3D" id="3.40.50.300">
    <property type="entry name" value="P-loop containing nucleotide triphosphate hydrolases"/>
    <property type="match status" value="2"/>
</dbReference>
<dbReference type="PANTHER" id="PTHR47959:SF1">
    <property type="entry name" value="ATP-DEPENDENT RNA HELICASE DBPA"/>
    <property type="match status" value="1"/>
</dbReference>
<keyword evidence="10" id="KW-1185">Reference proteome</keyword>
<reference evidence="9" key="1">
    <citation type="journal article" date="2022" name="Int. J. Syst. Evol. Microbiol.">
        <title>Apilactobacillus apisilvae sp. nov., Nicolia spurrieriana gen. nov. sp. nov., Bombilactobacillus folatiphilus sp. nov. and Bombilactobacillus thymidiniphilus sp. nov., four new lactic acid bacterial isolates from stingless bees Tetragonula carbonaria and Austroplebeia australis.</title>
        <authorList>
            <person name="Oliphant S.A."/>
            <person name="Watson-Haigh N.S."/>
            <person name="Sumby K.M."/>
            <person name="Gardner J."/>
            <person name="Groom S."/>
            <person name="Jiranek V."/>
        </authorList>
    </citation>
    <scope>NUCLEOTIDE SEQUENCE</scope>
    <source>
        <strain evidence="9">SGEP1_A5</strain>
    </source>
</reference>
<dbReference type="InterPro" id="IPR050079">
    <property type="entry name" value="DEAD_box_RNA_helicase"/>
</dbReference>
<feature type="domain" description="Helicase C-terminal" evidence="8">
    <location>
        <begin position="220"/>
        <end position="365"/>
    </location>
</feature>
<dbReference type="Proteomes" id="UP000831181">
    <property type="component" value="Chromosome"/>
</dbReference>
<dbReference type="GO" id="GO:0003724">
    <property type="term" value="F:RNA helicase activity"/>
    <property type="evidence" value="ECO:0007669"/>
    <property type="project" value="TreeGrafter"/>
</dbReference>
<dbReference type="GO" id="GO:0005829">
    <property type="term" value="C:cytosol"/>
    <property type="evidence" value="ECO:0007669"/>
    <property type="project" value="TreeGrafter"/>
</dbReference>
<dbReference type="PANTHER" id="PTHR47959">
    <property type="entry name" value="ATP-DEPENDENT RNA HELICASE RHLE-RELATED"/>
    <property type="match status" value="1"/>
</dbReference>
<evidence type="ECO:0000256" key="2">
    <source>
        <dbReference type="ARBA" id="ARBA00022801"/>
    </source>
</evidence>
<sequence length="458" mass="51817">MKTNFAQHFTQLGFDQLTPIQEQVYQPIIDGQSIVGLSPTGSGKTVAFTIPIIEQLMPREGTQVLILEPSQELAMQTTSVMRDWAKLNDAKVLALTGGANVKRQIEKLKKRPEVVVGTPGRVLNLLDDHKLKLHHLKTVVIDEADDLLQDTTLSSVREILNQGPSDVQLTFFSATDTEILHSLKKWFNVEPQLIDVRKIDHSAGEVKHRLLNVSRGKRNQMLNRLTHINGFKALVFFDQLLDLNRAYSFFRHNHVNNVASLTSNMNQMQRQRAITGFRKGHYKLLLTTDVAARGLDIAKLPAVVNFDLPNEANQYVHRVGRTGRMGEPGLVINFGNDHDFRDLKRLVLDNGYDLEPTFFYKNQLVDHVPAQKPGHANKATQSVKSVESIANDKADSRSKTTVEKEKKVAKSDQNVTHKALVNTPLPDSAHPTKKQMKRRNKKHLKNKGMRKKWRNANK</sequence>
<evidence type="ECO:0000259" key="7">
    <source>
        <dbReference type="PROSITE" id="PS51192"/>
    </source>
</evidence>
<dbReference type="PROSITE" id="PS51194">
    <property type="entry name" value="HELICASE_CTER"/>
    <property type="match status" value="1"/>
</dbReference>
<dbReference type="InterPro" id="IPR044742">
    <property type="entry name" value="DEAD/DEAH_RhlB"/>
</dbReference>
<proteinExistence type="inferred from homology"/>
<evidence type="ECO:0000256" key="6">
    <source>
        <dbReference type="SAM" id="MobiDB-lite"/>
    </source>
</evidence>
<gene>
    <name evidence="9" type="ORF">MOO44_05620</name>
</gene>
<name>A0A976RR76_9LACO</name>
<dbReference type="GO" id="GO:0003676">
    <property type="term" value="F:nucleic acid binding"/>
    <property type="evidence" value="ECO:0007669"/>
    <property type="project" value="InterPro"/>
</dbReference>
<dbReference type="InterPro" id="IPR027417">
    <property type="entry name" value="P-loop_NTPase"/>
</dbReference>
<protein>
    <submittedName>
        <fullName evidence="9">DEAD/DEAH box helicase</fullName>
    </submittedName>
</protein>
<dbReference type="SMART" id="SM00490">
    <property type="entry name" value="HELICc"/>
    <property type="match status" value="1"/>
</dbReference>
<comment type="similarity">
    <text evidence="5">Belongs to the DEAD box helicase family.</text>
</comment>
<dbReference type="GO" id="GO:0005524">
    <property type="term" value="F:ATP binding"/>
    <property type="evidence" value="ECO:0007669"/>
    <property type="project" value="UniProtKB-KW"/>
</dbReference>